<evidence type="ECO:0000259" key="1">
    <source>
        <dbReference type="Pfam" id="PF06568"/>
    </source>
</evidence>
<sequence length="60" mass="7141">MALFTGAPRRRSFGGSRWRLYLQRYRTRKELLLLDDARLIDIGLSRAEALREGCKPFWKE</sequence>
<evidence type="ECO:0000313" key="6">
    <source>
        <dbReference type="Proteomes" id="UP000298510"/>
    </source>
</evidence>
<evidence type="ECO:0000313" key="4">
    <source>
        <dbReference type="EMBL" id="TXE34826.1"/>
    </source>
</evidence>
<dbReference type="RefSeq" id="WP_016928567.1">
    <property type="nucleotide sequence ID" value="NZ_AP019009.1"/>
</dbReference>
<organism evidence="4 7">
    <name type="scientific">Serratia marcescens</name>
    <dbReference type="NCBI Taxonomy" id="615"/>
    <lineage>
        <taxon>Bacteria</taxon>
        <taxon>Pseudomonadati</taxon>
        <taxon>Pseudomonadota</taxon>
        <taxon>Gammaproteobacteria</taxon>
        <taxon>Enterobacterales</taxon>
        <taxon>Yersiniaceae</taxon>
        <taxon>Serratia</taxon>
    </lineage>
</organism>
<comment type="caution">
    <text evidence="4">The sequence shown here is derived from an EMBL/GenBank/DDBJ whole genome shotgun (WGS) entry which is preliminary data.</text>
</comment>
<dbReference type="Proteomes" id="UP000037482">
    <property type="component" value="Unassembled WGS sequence"/>
</dbReference>
<dbReference type="EMBL" id="LFJS01000012">
    <property type="protein sequence ID" value="KMU51280.1"/>
    <property type="molecule type" value="Genomic_DNA"/>
</dbReference>
<reference evidence="2 5" key="1">
    <citation type="submission" date="2015-06" db="EMBL/GenBank/DDBJ databases">
        <title>Draft Genome of Serratia marcescens Strain AH0650_Sm1.</title>
        <authorList>
            <person name="Wan Y."/>
            <person name="Gorrie C."/>
            <person name="Holt K."/>
        </authorList>
    </citation>
    <scope>NUCLEOTIDE SEQUENCE [LARGE SCALE GENOMIC DNA]</scope>
    <source>
        <strain evidence="2 5">AH0650_Sm1</strain>
    </source>
</reference>
<evidence type="ECO:0000313" key="2">
    <source>
        <dbReference type="EMBL" id="KMU51280.1"/>
    </source>
</evidence>
<evidence type="ECO:0000313" key="5">
    <source>
        <dbReference type="Proteomes" id="UP000037482"/>
    </source>
</evidence>
<dbReference type="EMBL" id="SPSG01003798">
    <property type="protein sequence ID" value="TFU53987.1"/>
    <property type="molecule type" value="Genomic_DNA"/>
</dbReference>
<dbReference type="AlphaFoldDB" id="A0A3E2EN10"/>
<accession>A0A656VHB8</accession>
<proteinExistence type="predicted"/>
<dbReference type="Pfam" id="PF06568">
    <property type="entry name" value="YjiS-like"/>
    <property type="match status" value="1"/>
</dbReference>
<gene>
    <name evidence="2" type="ORF">AB868_02023</name>
    <name evidence="3" type="ORF">E0L31_27460</name>
    <name evidence="4" type="ORF">FOT62_10785</name>
</gene>
<name>A0A3E2EN10_SERMA</name>
<evidence type="ECO:0000313" key="3">
    <source>
        <dbReference type="EMBL" id="TFU53987.1"/>
    </source>
</evidence>
<dbReference type="InterPro" id="IPR009506">
    <property type="entry name" value="YjiS-like"/>
</dbReference>
<protein>
    <submittedName>
        <fullName evidence="4">DUF1127 domain-containing protein</fullName>
    </submittedName>
</protein>
<dbReference type="Proteomes" id="UP000321126">
    <property type="component" value="Unassembled WGS sequence"/>
</dbReference>
<accession>A0A3E2EN10</accession>
<dbReference type="GeneID" id="87005661"/>
<dbReference type="EMBL" id="VOUQ01000004">
    <property type="protein sequence ID" value="TXE34826.1"/>
    <property type="molecule type" value="Genomic_DNA"/>
</dbReference>
<reference evidence="3 6" key="2">
    <citation type="submission" date="2019-03" db="EMBL/GenBank/DDBJ databases">
        <title>Serratia marcescens strain N2 draft genome.</title>
        <authorList>
            <person name="Yassin A."/>
            <person name="El-Kenawy N."/>
            <person name="Youssef N.H."/>
        </authorList>
    </citation>
    <scope>NUCLEOTIDE SEQUENCE [LARGE SCALE GENOMIC DNA]</scope>
    <source>
        <strain evidence="3 6">N2</strain>
    </source>
</reference>
<evidence type="ECO:0000313" key="7">
    <source>
        <dbReference type="Proteomes" id="UP000321126"/>
    </source>
</evidence>
<feature type="domain" description="YjiS-like" evidence="1">
    <location>
        <begin position="17"/>
        <end position="49"/>
    </location>
</feature>
<reference evidence="4 7" key="3">
    <citation type="submission" date="2019-07" db="EMBL/GenBank/DDBJ databases">
        <title>Serratia strains were isolated from fresh produce.</title>
        <authorList>
            <person name="Cho G.-S."/>
            <person name="Stein M."/>
            <person name="Lee W."/>
            <person name="Suh S.H."/>
            <person name="Franz C.M.A.P."/>
        </authorList>
    </citation>
    <scope>NUCLEOTIDE SEQUENCE [LARGE SCALE GENOMIC DNA]</scope>
    <source>
        <strain evidence="4 7">S16</strain>
    </source>
</reference>